<dbReference type="GO" id="GO:0032259">
    <property type="term" value="P:methylation"/>
    <property type="evidence" value="ECO:0007669"/>
    <property type="project" value="UniProtKB-KW"/>
</dbReference>
<protein>
    <submittedName>
        <fullName evidence="2">Class I SAM-dependent methyltransferase</fullName>
    </submittedName>
</protein>
<dbReference type="SUPFAM" id="SSF53335">
    <property type="entry name" value="S-adenosyl-L-methionine-dependent methyltransferases"/>
    <property type="match status" value="1"/>
</dbReference>
<evidence type="ECO:0000313" key="3">
    <source>
        <dbReference type="Proteomes" id="UP001320898"/>
    </source>
</evidence>
<evidence type="ECO:0000313" key="2">
    <source>
        <dbReference type="EMBL" id="MCT8970771.1"/>
    </source>
</evidence>
<dbReference type="GO" id="GO:0008168">
    <property type="term" value="F:methyltransferase activity"/>
    <property type="evidence" value="ECO:0007669"/>
    <property type="project" value="UniProtKB-KW"/>
</dbReference>
<proteinExistence type="predicted"/>
<dbReference type="PANTHER" id="PTHR20974:SF0">
    <property type="entry name" value="UPF0585 PROTEIN CG18661"/>
    <property type="match status" value="1"/>
</dbReference>
<evidence type="ECO:0000256" key="1">
    <source>
        <dbReference type="SAM" id="MobiDB-lite"/>
    </source>
</evidence>
<name>A0AAW5QWD5_9HYPH</name>
<dbReference type="AlphaFoldDB" id="A0AAW5QWD5"/>
<accession>A0AAW5QWD5</accession>
<dbReference type="PANTHER" id="PTHR20974">
    <property type="entry name" value="UPF0585 PROTEIN CG18661"/>
    <property type="match status" value="1"/>
</dbReference>
<sequence>MLGRRKPEGKPKMSDTPERPTAPRGWVPSDTGGQGGKLHAPAVERNTAPILAVLTEVIAGIDPPPRRALELASGSGEHAIAITQAFPDLAWQPSDRDPAGLASIAAWRADTGHDNLLPPVPIDLDDPDWFRRVDGPFDLIFASNVLHISPWRVTLGLLAGAGHLLADHGALVVYGCFSRSGDFVSDSNREFDRAIRERDPEWGVRDTEDVAEVAARNGLTITRIVPMPANNTILVLRRDHSGSPSSS</sequence>
<keyword evidence="2" id="KW-0489">Methyltransferase</keyword>
<reference evidence="2 3" key="1">
    <citation type="submission" date="2022-04" db="EMBL/GenBank/DDBJ databases">
        <authorList>
            <person name="Ye Y.-Q."/>
            <person name="Du Z.-J."/>
        </authorList>
    </citation>
    <scope>NUCLEOTIDE SEQUENCE [LARGE SCALE GENOMIC DNA]</scope>
    <source>
        <strain evidence="2 3">A6E488</strain>
    </source>
</reference>
<feature type="region of interest" description="Disordered" evidence="1">
    <location>
        <begin position="1"/>
        <end position="42"/>
    </location>
</feature>
<dbReference type="InterPro" id="IPR010342">
    <property type="entry name" value="DUF938"/>
</dbReference>
<comment type="caution">
    <text evidence="2">The sequence shown here is derived from an EMBL/GenBank/DDBJ whole genome shotgun (WGS) entry which is preliminary data.</text>
</comment>
<feature type="compositionally biased region" description="Basic and acidic residues" evidence="1">
    <location>
        <begin position="1"/>
        <end position="18"/>
    </location>
</feature>
<gene>
    <name evidence="2" type="ORF">MUB46_02755</name>
</gene>
<keyword evidence="3" id="KW-1185">Reference proteome</keyword>
<dbReference type="Gene3D" id="3.40.50.150">
    <property type="entry name" value="Vaccinia Virus protein VP39"/>
    <property type="match status" value="1"/>
</dbReference>
<dbReference type="Pfam" id="PF06080">
    <property type="entry name" value="DUF938"/>
    <property type="match status" value="1"/>
</dbReference>
<dbReference type="InterPro" id="IPR029063">
    <property type="entry name" value="SAM-dependent_MTases_sf"/>
</dbReference>
<dbReference type="EMBL" id="JALIDZ010000001">
    <property type="protein sequence ID" value="MCT8970771.1"/>
    <property type="molecule type" value="Genomic_DNA"/>
</dbReference>
<dbReference type="Proteomes" id="UP001320898">
    <property type="component" value="Unassembled WGS sequence"/>
</dbReference>
<keyword evidence="2" id="KW-0808">Transferase</keyword>
<organism evidence="2 3">
    <name type="scientific">Microbaculum marinisediminis</name>
    <dbReference type="NCBI Taxonomy" id="2931392"/>
    <lineage>
        <taxon>Bacteria</taxon>
        <taxon>Pseudomonadati</taxon>
        <taxon>Pseudomonadota</taxon>
        <taxon>Alphaproteobacteria</taxon>
        <taxon>Hyphomicrobiales</taxon>
        <taxon>Tepidamorphaceae</taxon>
        <taxon>Microbaculum</taxon>
    </lineage>
</organism>